<sequence length="325" mass="38014">MIKQILNPDLFHKKSRRKSYFEGWYFKLVDKEEKNSYVFIPGIFYSKDDNYSHAFIQVLCGEEVLYYYNKYSKESFKWSNNKFLINIEKNIFSAKGIQLDINNENINVEGKILFKDLVKWPDSKLNPGSMGFYNYIQFMQCYSQVSSIDMNLQGYLNINDRKINFTGGKGYIEKNWGRDFPYAWIWVQCNNFSNNTSLTCSIGQVPFLLGSFDGFLIGVLIEDTFHKFTTINGSNLRTWWKNGDFIMECRNKKYTLHIITETNKEDYVICNAPREDKMIPLAKETLKGKVFIKLICNRTGSTIYEDMGICAGIEYGGRVEELIKN</sequence>
<name>A0ABP3TU70_9CLOT</name>
<dbReference type="PANTHER" id="PTHR35309:SF4">
    <property type="entry name" value="TOCOPHEROL CYCLASE"/>
    <property type="match status" value="1"/>
</dbReference>
<evidence type="ECO:0000313" key="2">
    <source>
        <dbReference type="Proteomes" id="UP001500339"/>
    </source>
</evidence>
<organism evidence="1 2">
    <name type="scientific">Clostridium malenominatum</name>
    <dbReference type="NCBI Taxonomy" id="1539"/>
    <lineage>
        <taxon>Bacteria</taxon>
        <taxon>Bacillati</taxon>
        <taxon>Bacillota</taxon>
        <taxon>Clostridia</taxon>
        <taxon>Eubacteriales</taxon>
        <taxon>Clostridiaceae</taxon>
        <taxon>Clostridium</taxon>
    </lineage>
</organism>
<dbReference type="InterPro" id="IPR025893">
    <property type="entry name" value="Tocopherol_cyclase"/>
</dbReference>
<dbReference type="Proteomes" id="UP001500339">
    <property type="component" value="Unassembled WGS sequence"/>
</dbReference>
<evidence type="ECO:0000313" key="1">
    <source>
        <dbReference type="EMBL" id="GAA0718054.1"/>
    </source>
</evidence>
<accession>A0ABP3TU70</accession>
<proteinExistence type="predicted"/>
<keyword evidence="2" id="KW-1185">Reference proteome</keyword>
<dbReference type="Pfam" id="PF14249">
    <property type="entry name" value="Tocopherol_cycl"/>
    <property type="match status" value="1"/>
</dbReference>
<dbReference type="SUPFAM" id="SSF159245">
    <property type="entry name" value="AttH-like"/>
    <property type="match status" value="1"/>
</dbReference>
<dbReference type="RefSeq" id="WP_343766045.1">
    <property type="nucleotide sequence ID" value="NZ_BAAACF010000001.1"/>
</dbReference>
<comment type="caution">
    <text evidence="1">The sequence shown here is derived from an EMBL/GenBank/DDBJ whole genome shotgun (WGS) entry which is preliminary data.</text>
</comment>
<reference evidence="2" key="1">
    <citation type="journal article" date="2019" name="Int. J. Syst. Evol. Microbiol.">
        <title>The Global Catalogue of Microorganisms (GCM) 10K type strain sequencing project: providing services to taxonomists for standard genome sequencing and annotation.</title>
        <authorList>
            <consortium name="The Broad Institute Genomics Platform"/>
            <consortium name="The Broad Institute Genome Sequencing Center for Infectious Disease"/>
            <person name="Wu L."/>
            <person name="Ma J."/>
        </authorList>
    </citation>
    <scope>NUCLEOTIDE SEQUENCE [LARGE SCALE GENOMIC DNA]</scope>
    <source>
        <strain evidence="2">JCM 1405</strain>
    </source>
</reference>
<dbReference type="EMBL" id="BAAACF010000001">
    <property type="protein sequence ID" value="GAA0718054.1"/>
    <property type="molecule type" value="Genomic_DNA"/>
</dbReference>
<dbReference type="PANTHER" id="PTHR35309">
    <property type="match status" value="1"/>
</dbReference>
<protein>
    <submittedName>
        <fullName evidence="1">Tocopherol cyclase family protein</fullName>
    </submittedName>
</protein>
<gene>
    <name evidence="1" type="ORF">GCM10008905_04330</name>
</gene>